<dbReference type="PANTHER" id="PTHR37299:SF4">
    <property type="entry name" value="TRANSCRIPTIONAL REGULATOR"/>
    <property type="match status" value="1"/>
</dbReference>
<proteinExistence type="predicted"/>
<dbReference type="SMART" id="SM00850">
    <property type="entry name" value="LytTR"/>
    <property type="match status" value="1"/>
</dbReference>
<dbReference type="Proteomes" id="UP000275076">
    <property type="component" value="Unassembled WGS sequence"/>
</dbReference>
<keyword evidence="3" id="KW-1185">Reference proteome</keyword>
<dbReference type="Gene3D" id="2.40.50.1020">
    <property type="entry name" value="LytTr DNA-binding domain"/>
    <property type="match status" value="1"/>
</dbReference>
<dbReference type="PROSITE" id="PS50930">
    <property type="entry name" value="HTH_LYTTR"/>
    <property type="match status" value="1"/>
</dbReference>
<dbReference type="AlphaFoldDB" id="A0A428N106"/>
<dbReference type="GO" id="GO:0003677">
    <property type="term" value="F:DNA binding"/>
    <property type="evidence" value="ECO:0007669"/>
    <property type="project" value="InterPro"/>
</dbReference>
<reference evidence="2 3" key="1">
    <citation type="submission" date="2018-10" db="EMBL/GenBank/DDBJ databases">
        <title>Draft genome sequence of Bacillus salarius IM0101, isolated from a hypersaline soil in Inner Mongolia, China.</title>
        <authorList>
            <person name="Yamprayoonswat W."/>
            <person name="Boonvisut S."/>
            <person name="Jumpathong W."/>
            <person name="Sittihan S."/>
            <person name="Ruangsuj P."/>
            <person name="Wanthongcharoen S."/>
            <person name="Thongpramul N."/>
            <person name="Pimmason S."/>
            <person name="Yu B."/>
            <person name="Yasawong M."/>
        </authorList>
    </citation>
    <scope>NUCLEOTIDE SEQUENCE [LARGE SCALE GENOMIC DNA]</scope>
    <source>
        <strain evidence="2 3">IM0101</strain>
    </source>
</reference>
<evidence type="ECO:0000313" key="3">
    <source>
        <dbReference type="Proteomes" id="UP000275076"/>
    </source>
</evidence>
<dbReference type="InterPro" id="IPR046947">
    <property type="entry name" value="LytR-like"/>
</dbReference>
<dbReference type="Pfam" id="PF04397">
    <property type="entry name" value="LytTR"/>
    <property type="match status" value="1"/>
</dbReference>
<organism evidence="2 3">
    <name type="scientific">Salibacterium salarium</name>
    <dbReference type="NCBI Taxonomy" id="284579"/>
    <lineage>
        <taxon>Bacteria</taxon>
        <taxon>Bacillati</taxon>
        <taxon>Bacillota</taxon>
        <taxon>Bacilli</taxon>
        <taxon>Bacillales</taxon>
        <taxon>Bacillaceae</taxon>
    </lineage>
</organism>
<dbReference type="OrthoDB" id="9808614at2"/>
<name>A0A428N106_9BACI</name>
<dbReference type="InterPro" id="IPR007492">
    <property type="entry name" value="LytTR_DNA-bd_dom"/>
</dbReference>
<dbReference type="EMBL" id="RBVX01000017">
    <property type="protein sequence ID" value="RSL32134.1"/>
    <property type="molecule type" value="Genomic_DNA"/>
</dbReference>
<protein>
    <submittedName>
        <fullName evidence="2">LytTR family transcriptional regulator</fullName>
    </submittedName>
</protein>
<evidence type="ECO:0000259" key="1">
    <source>
        <dbReference type="PROSITE" id="PS50930"/>
    </source>
</evidence>
<evidence type="ECO:0000313" key="2">
    <source>
        <dbReference type="EMBL" id="RSL32134.1"/>
    </source>
</evidence>
<comment type="caution">
    <text evidence="2">The sequence shown here is derived from an EMBL/GenBank/DDBJ whole genome shotgun (WGS) entry which is preliminary data.</text>
</comment>
<accession>A0A428N106</accession>
<feature type="domain" description="HTH LytTR-type" evidence="1">
    <location>
        <begin position="111"/>
        <end position="215"/>
    </location>
</feature>
<gene>
    <name evidence="2" type="ORF">D7Z54_17050</name>
</gene>
<sequence length="219" mass="26102">MFIFLYFLHYLSLHSLCSYSLPDVELLLIILEKFSIHLSVFFYHLSEIASLPRISLFILNHNNKEGGARMKINVEIDEAVEKLEVLIRSNAWNDEVYQLLDRLKERERSYFVGIHGEERHIFRVEELICFYAENKTVMARTKQGTFQMKERLYELEKELPADRFVRLSKSSIANLDELKQFEASFSGSLCVYFRTGEKEYVSRHYVREIKEKIQWKGRK</sequence>
<dbReference type="PANTHER" id="PTHR37299">
    <property type="entry name" value="TRANSCRIPTIONAL REGULATOR-RELATED"/>
    <property type="match status" value="1"/>
</dbReference>
<dbReference type="GO" id="GO:0000156">
    <property type="term" value="F:phosphorelay response regulator activity"/>
    <property type="evidence" value="ECO:0007669"/>
    <property type="project" value="InterPro"/>
</dbReference>